<keyword evidence="2" id="KW-0285">Flavoprotein</keyword>
<dbReference type="InterPro" id="IPR050315">
    <property type="entry name" value="FAD-oxidoreductase_2"/>
</dbReference>
<dbReference type="PANTHER" id="PTHR43400">
    <property type="entry name" value="FUMARATE REDUCTASE"/>
    <property type="match status" value="1"/>
</dbReference>
<evidence type="ECO:0000313" key="6">
    <source>
        <dbReference type="EMBL" id="MCH7321665.1"/>
    </source>
</evidence>
<evidence type="ECO:0000256" key="1">
    <source>
        <dbReference type="ARBA" id="ARBA00001974"/>
    </source>
</evidence>
<proteinExistence type="predicted"/>
<evidence type="ECO:0000256" key="3">
    <source>
        <dbReference type="ARBA" id="ARBA00022827"/>
    </source>
</evidence>
<keyword evidence="3" id="KW-0274">FAD</keyword>
<evidence type="ECO:0000256" key="4">
    <source>
        <dbReference type="ARBA" id="ARBA00023002"/>
    </source>
</evidence>
<comment type="cofactor">
    <cofactor evidence="1">
        <name>FAD</name>
        <dbReference type="ChEBI" id="CHEBI:57692"/>
    </cofactor>
</comment>
<dbReference type="SUPFAM" id="SSF51905">
    <property type="entry name" value="FAD/NAD(P)-binding domain"/>
    <property type="match status" value="1"/>
</dbReference>
<evidence type="ECO:0000256" key="2">
    <source>
        <dbReference type="ARBA" id="ARBA00022630"/>
    </source>
</evidence>
<evidence type="ECO:0000259" key="5">
    <source>
        <dbReference type="Pfam" id="PF00890"/>
    </source>
</evidence>
<keyword evidence="7" id="KW-1185">Reference proteome</keyword>
<feature type="domain" description="FAD-dependent oxidoreductase 2 FAD-binding" evidence="5">
    <location>
        <begin position="8"/>
        <end position="535"/>
    </location>
</feature>
<dbReference type="InterPro" id="IPR003953">
    <property type="entry name" value="FAD-dep_OxRdtase_2_FAD-bd"/>
</dbReference>
<keyword evidence="4" id="KW-0560">Oxidoreductase</keyword>
<dbReference type="RefSeq" id="WP_241368725.1">
    <property type="nucleotide sequence ID" value="NZ_JAKZFC010000002.1"/>
</dbReference>
<dbReference type="PANTHER" id="PTHR43400:SF10">
    <property type="entry name" value="3-OXOSTEROID 1-DEHYDROGENASE"/>
    <property type="match status" value="1"/>
</dbReference>
<reference evidence="6 7" key="1">
    <citation type="submission" date="2022-03" db="EMBL/GenBank/DDBJ databases">
        <authorList>
            <person name="Jo J.-H."/>
            <person name="Im W.-T."/>
        </authorList>
    </citation>
    <scope>NUCLEOTIDE SEQUENCE [LARGE SCALE GENOMIC DNA]</scope>
    <source>
        <strain evidence="6 7">MA9</strain>
    </source>
</reference>
<comment type="caution">
    <text evidence="6">The sequence shown here is derived from an EMBL/GenBank/DDBJ whole genome shotgun (WGS) entry which is preliminary data.</text>
</comment>
<evidence type="ECO:0000313" key="7">
    <source>
        <dbReference type="Proteomes" id="UP001316087"/>
    </source>
</evidence>
<dbReference type="InterPro" id="IPR036188">
    <property type="entry name" value="FAD/NAD-bd_sf"/>
</dbReference>
<organism evidence="6 7">
    <name type="scientific">Solibacillus palustris</name>
    <dbReference type="NCBI Taxonomy" id="2908203"/>
    <lineage>
        <taxon>Bacteria</taxon>
        <taxon>Bacillati</taxon>
        <taxon>Bacillota</taxon>
        <taxon>Bacilli</taxon>
        <taxon>Bacillales</taxon>
        <taxon>Caryophanaceae</taxon>
        <taxon>Solibacillus</taxon>
    </lineage>
</organism>
<dbReference type="Pfam" id="PF00890">
    <property type="entry name" value="FAD_binding_2"/>
    <property type="match status" value="1"/>
</dbReference>
<dbReference type="Gene3D" id="3.50.50.60">
    <property type="entry name" value="FAD/NAD(P)-binding domain"/>
    <property type="match status" value="2"/>
</dbReference>
<dbReference type="Proteomes" id="UP001316087">
    <property type="component" value="Unassembled WGS sequence"/>
</dbReference>
<dbReference type="InterPro" id="IPR027477">
    <property type="entry name" value="Succ_DH/fumarate_Rdtase_cat_sf"/>
</dbReference>
<name>A0ABS9UBE4_9BACL</name>
<dbReference type="EMBL" id="JAKZFC010000002">
    <property type="protein sequence ID" value="MCH7321665.1"/>
    <property type="molecule type" value="Genomic_DNA"/>
</dbReference>
<accession>A0ABS9UBE4</accession>
<protein>
    <submittedName>
        <fullName evidence="6">FAD-binding protein</fullName>
    </submittedName>
</protein>
<gene>
    <name evidence="6" type="ORF">LZ480_07140</name>
</gene>
<dbReference type="SUPFAM" id="SSF56425">
    <property type="entry name" value="Succinate dehydrogenase/fumarate reductase flavoprotein, catalytic domain"/>
    <property type="match status" value="1"/>
</dbReference>
<sequence length="565" mass="62439">MNWDLEYDVVVVGSGASGFAAAITAKNEELNTLLIEKETYFGGASALSGGGIWIPNNRYLVEAGAADSYEEAKTYLDATVGNAVAEDVKEAYLKRGIEMLDYMHDLSPFMRFSYAKNYSDYYPALPGGKGTGRSIEPLLFDLNELGDWKDKLLPPTIDTKGFVMTGQDFVKVNMISRTTVGKIRSLRLGWRLMQHLVMKKNFAALGQALIARLALTYKKIQGEISLSTAFVDFVYDNDQIVGIEVIKDGKSLFIKAEHGVIFASGGFSRSQEYREKFLPAPQNADWTSSPEGQTGDIIAPFGKLHAKFGLMDKVWGAPTIIDHTGRPFFLVADRGIPNMIIVDQDGKRYINEPTPYHEFVDKMYEHNEATGGKAITSWIILDGRAKSRYLFAGLFPMQDFPKDYYNNQIVFKAENIADLERQLNIPFGNLQKTIERFNGFARNGEDLDFHRGETPHDKYYGDPTLKNPNLLEINSAPFYALKVYPGDIGTKGGVVIDRDGRVIREDGTAIEGVYACGNCSASVMGTAYPGPGATLGPGMTFGYLAALDCKVNKALAKSKINYAEV</sequence>